<feature type="site" description="Interaction with DNA substrate" evidence="7">
    <location>
        <position position="259"/>
    </location>
</feature>
<evidence type="ECO:0000259" key="8">
    <source>
        <dbReference type="Pfam" id="PF03372"/>
    </source>
</evidence>
<evidence type="ECO:0000313" key="10">
    <source>
        <dbReference type="Proteomes" id="UP000248795"/>
    </source>
</evidence>
<evidence type="ECO:0000256" key="3">
    <source>
        <dbReference type="ARBA" id="ARBA00022801"/>
    </source>
</evidence>
<reference evidence="10" key="1">
    <citation type="submission" date="2018-06" db="EMBL/GenBank/DDBJ databases">
        <title>Aestuariibacter litoralis strain KCTC 52945T.</title>
        <authorList>
            <person name="Li X."/>
            <person name="Salam N."/>
            <person name="Li J.-L."/>
            <person name="Chen Y.-M."/>
            <person name="Yang Z.-W."/>
            <person name="Zhang L.-Y."/>
            <person name="Han M.-X."/>
            <person name="Xiao M."/>
            <person name="Li W.-J."/>
        </authorList>
    </citation>
    <scope>NUCLEOTIDE SEQUENCE [LARGE SCALE GENOMIC DNA]</scope>
    <source>
        <strain evidence="10">KCTC 52945</strain>
    </source>
</reference>
<dbReference type="AlphaFoldDB" id="A0A2W2BM34"/>
<dbReference type="GO" id="GO:0004519">
    <property type="term" value="F:endonuclease activity"/>
    <property type="evidence" value="ECO:0007669"/>
    <property type="project" value="InterPro"/>
</dbReference>
<comment type="cofactor">
    <cofactor evidence="6">
        <name>Mg(2+)</name>
        <dbReference type="ChEBI" id="CHEBI:18420"/>
    </cofactor>
    <cofactor evidence="6">
        <name>Mn(2+)</name>
        <dbReference type="ChEBI" id="CHEBI:29035"/>
    </cofactor>
    <text evidence="6">Probably binds two magnesium or manganese ions per subunit.</text>
</comment>
<dbReference type="GO" id="GO:0046872">
    <property type="term" value="F:metal ion binding"/>
    <property type="evidence" value="ECO:0007669"/>
    <property type="project" value="UniProtKB-KW"/>
</dbReference>
<evidence type="ECO:0000256" key="7">
    <source>
        <dbReference type="PIRSR" id="PIRSR604808-3"/>
    </source>
</evidence>
<feature type="domain" description="Endonuclease/exonuclease/phosphatase" evidence="8">
    <location>
        <begin position="6"/>
        <end position="259"/>
    </location>
</feature>
<feature type="active site" evidence="5">
    <location>
        <position position="109"/>
    </location>
</feature>
<dbReference type="PROSITE" id="PS51435">
    <property type="entry name" value="AP_NUCLEASE_F1_4"/>
    <property type="match status" value="1"/>
</dbReference>
<gene>
    <name evidence="9" type="ORF">DK847_08170</name>
</gene>
<dbReference type="InterPro" id="IPR037493">
    <property type="entry name" value="ExoIII-like"/>
</dbReference>
<feature type="site" description="Transition state stabilizer" evidence="7">
    <location>
        <position position="157"/>
    </location>
</feature>
<feature type="binding site" evidence="6">
    <location>
        <position position="36"/>
    </location>
    <ligand>
        <name>Mg(2+)</name>
        <dbReference type="ChEBI" id="CHEBI:18420"/>
        <label>1</label>
    </ligand>
</feature>
<comment type="caution">
    <text evidence="9">The sequence shown here is derived from an EMBL/GenBank/DDBJ whole genome shotgun (WGS) entry which is preliminary data.</text>
</comment>
<evidence type="ECO:0000256" key="6">
    <source>
        <dbReference type="PIRSR" id="PIRSR604808-2"/>
    </source>
</evidence>
<dbReference type="EMBL" id="QKVK01000003">
    <property type="protein sequence ID" value="PZF77289.1"/>
    <property type="molecule type" value="Genomic_DNA"/>
</dbReference>
<feature type="site" description="Important for catalytic activity" evidence="7">
    <location>
        <position position="229"/>
    </location>
</feature>
<evidence type="ECO:0000256" key="1">
    <source>
        <dbReference type="ARBA" id="ARBA00007092"/>
    </source>
</evidence>
<feature type="binding site" evidence="6">
    <location>
        <position position="258"/>
    </location>
    <ligand>
        <name>Mg(2+)</name>
        <dbReference type="ChEBI" id="CHEBI:18420"/>
        <label>1</label>
    </ligand>
</feature>
<feature type="binding site" evidence="6">
    <location>
        <position position="155"/>
    </location>
    <ligand>
        <name>Mg(2+)</name>
        <dbReference type="ChEBI" id="CHEBI:18420"/>
        <label>1</label>
    </ligand>
</feature>
<dbReference type="InterPro" id="IPR004808">
    <property type="entry name" value="AP_endonuc_1"/>
</dbReference>
<keyword evidence="10" id="KW-1185">Reference proteome</keyword>
<dbReference type="NCBIfam" id="TIGR00633">
    <property type="entry name" value="xth"/>
    <property type="match status" value="1"/>
</dbReference>
<dbReference type="PANTHER" id="PTHR43250">
    <property type="entry name" value="EXODEOXYRIBONUCLEASE III"/>
    <property type="match status" value="1"/>
</dbReference>
<accession>A0A2W2BM34</accession>
<dbReference type="InterPro" id="IPR036691">
    <property type="entry name" value="Endo/exonu/phosph_ase_sf"/>
</dbReference>
<name>A0A2W2BM34_9HYPH</name>
<dbReference type="GO" id="GO:0008311">
    <property type="term" value="F:double-stranded DNA 3'-5' DNA exonuclease activity"/>
    <property type="evidence" value="ECO:0007669"/>
    <property type="project" value="InterPro"/>
</dbReference>
<keyword evidence="6" id="KW-0464">Manganese</keyword>
<keyword evidence="4 6" id="KW-0460">Magnesium</keyword>
<dbReference type="CDD" id="cd09086">
    <property type="entry name" value="ExoIII-like_AP-endo"/>
    <property type="match status" value="1"/>
</dbReference>
<evidence type="ECO:0000256" key="4">
    <source>
        <dbReference type="ARBA" id="ARBA00022842"/>
    </source>
</evidence>
<keyword evidence="3" id="KW-0378">Hydrolase</keyword>
<evidence type="ECO:0000256" key="2">
    <source>
        <dbReference type="ARBA" id="ARBA00022723"/>
    </source>
</evidence>
<feature type="active site" description="Proton acceptor" evidence="5">
    <location>
        <position position="259"/>
    </location>
</feature>
<dbReference type="InterPro" id="IPR020847">
    <property type="entry name" value="AP_endonuclease_F1_BS"/>
</dbReference>
<evidence type="ECO:0000256" key="5">
    <source>
        <dbReference type="PIRSR" id="PIRSR604808-1"/>
    </source>
</evidence>
<feature type="binding site" evidence="6">
    <location>
        <position position="157"/>
    </location>
    <ligand>
        <name>Mg(2+)</name>
        <dbReference type="ChEBI" id="CHEBI:18420"/>
        <label>1</label>
    </ligand>
</feature>
<dbReference type="PROSITE" id="PS00726">
    <property type="entry name" value="AP_NUCLEASE_F1_1"/>
    <property type="match status" value="1"/>
</dbReference>
<evidence type="ECO:0000313" key="9">
    <source>
        <dbReference type="EMBL" id="PZF77289.1"/>
    </source>
</evidence>
<dbReference type="PANTHER" id="PTHR43250:SF2">
    <property type="entry name" value="EXODEOXYRIBONUCLEASE III"/>
    <property type="match status" value="1"/>
</dbReference>
<organism evidence="9 10">
    <name type="scientific">Aestuariivirga litoralis</name>
    <dbReference type="NCBI Taxonomy" id="2650924"/>
    <lineage>
        <taxon>Bacteria</taxon>
        <taxon>Pseudomonadati</taxon>
        <taxon>Pseudomonadota</taxon>
        <taxon>Alphaproteobacteria</taxon>
        <taxon>Hyphomicrobiales</taxon>
        <taxon>Aestuariivirgaceae</taxon>
        <taxon>Aestuariivirga</taxon>
    </lineage>
</organism>
<sequence length="269" mass="30316">MSLKVATWNINSVRLRIGLVTKLLERWQPDVLCLQETKCPQGQFPSGPIRDAGYEHIAEFGQKGYHGVAIVSRRPFLAQATKPFCGKEDCRHISVTVAGTKPITIHNLYVPAGGDEPDPKINEKFAHKLQFIDELEAWFGKGCVPKGHESILVGDLNIAPLEHDVWSHKDLLKVVSHTPIETEGLLRIQKKGKWVDLLRQHVPADQKLYTWWSYRARDWLAADRGRRLDHIWSTAGLAPNCGKIDILKEARGWEQPSDHVPVMASFTAA</sequence>
<dbReference type="Pfam" id="PF03372">
    <property type="entry name" value="Exo_endo_phos"/>
    <property type="match status" value="1"/>
</dbReference>
<feature type="binding site" evidence="6">
    <location>
        <position position="9"/>
    </location>
    <ligand>
        <name>Mg(2+)</name>
        <dbReference type="ChEBI" id="CHEBI:18420"/>
        <label>1</label>
    </ligand>
</feature>
<feature type="binding site" evidence="6">
    <location>
        <position position="259"/>
    </location>
    <ligand>
        <name>Mg(2+)</name>
        <dbReference type="ChEBI" id="CHEBI:18420"/>
        <label>1</label>
    </ligand>
</feature>
<feature type="active site" description="Proton donor/acceptor" evidence="5">
    <location>
        <position position="155"/>
    </location>
</feature>
<dbReference type="Gene3D" id="3.60.10.10">
    <property type="entry name" value="Endonuclease/exonuclease/phosphatase"/>
    <property type="match status" value="1"/>
</dbReference>
<proteinExistence type="inferred from homology"/>
<dbReference type="GO" id="GO:0006281">
    <property type="term" value="P:DNA repair"/>
    <property type="evidence" value="ECO:0007669"/>
    <property type="project" value="InterPro"/>
</dbReference>
<comment type="similarity">
    <text evidence="1">Belongs to the DNA repair enzymes AP/ExoA family.</text>
</comment>
<dbReference type="RefSeq" id="WP_111197633.1">
    <property type="nucleotide sequence ID" value="NZ_QKVK01000003.1"/>
</dbReference>
<dbReference type="InterPro" id="IPR005135">
    <property type="entry name" value="Endo/exonuclease/phosphatase"/>
</dbReference>
<keyword evidence="2 6" id="KW-0479">Metal-binding</keyword>
<dbReference type="GO" id="GO:0003677">
    <property type="term" value="F:DNA binding"/>
    <property type="evidence" value="ECO:0007669"/>
    <property type="project" value="InterPro"/>
</dbReference>
<protein>
    <submittedName>
        <fullName evidence="9">Exodeoxyribonuclease III</fullName>
    </submittedName>
</protein>
<dbReference type="SUPFAM" id="SSF56219">
    <property type="entry name" value="DNase I-like"/>
    <property type="match status" value="1"/>
</dbReference>
<dbReference type="Proteomes" id="UP000248795">
    <property type="component" value="Unassembled WGS sequence"/>
</dbReference>